<dbReference type="Proteomes" id="UP000290365">
    <property type="component" value="Chromosome"/>
</dbReference>
<accession>A0A4P6JSZ9</accession>
<keyword evidence="4" id="KW-1185">Reference proteome</keyword>
<evidence type="ECO:0000313" key="3">
    <source>
        <dbReference type="EMBL" id="QBD78006.1"/>
    </source>
</evidence>
<gene>
    <name evidence="3" type="ORF">EPA93_19195</name>
</gene>
<evidence type="ECO:0000313" key="4">
    <source>
        <dbReference type="Proteomes" id="UP000290365"/>
    </source>
</evidence>
<feature type="domain" description="DUF7168" evidence="2">
    <location>
        <begin position="64"/>
        <end position="161"/>
    </location>
</feature>
<dbReference type="AlphaFoldDB" id="A0A4P6JSZ9"/>
<protein>
    <submittedName>
        <fullName evidence="3">DUF2786 domain-containing protein</fullName>
    </submittedName>
</protein>
<dbReference type="KEGG" id="kbs:EPA93_19195"/>
<reference evidence="3 4" key="1">
    <citation type="submission" date="2019-01" db="EMBL/GenBank/DDBJ databases">
        <title>Ktedonosporobacter rubrisoli SCAWS-G2.</title>
        <authorList>
            <person name="Huang Y."/>
            <person name="Yan B."/>
        </authorList>
    </citation>
    <scope>NUCLEOTIDE SEQUENCE [LARGE SCALE GENOMIC DNA]</scope>
    <source>
        <strain evidence="3 4">SCAWS-G2</strain>
    </source>
</reference>
<organism evidence="3 4">
    <name type="scientific">Ktedonosporobacter rubrisoli</name>
    <dbReference type="NCBI Taxonomy" id="2509675"/>
    <lineage>
        <taxon>Bacteria</taxon>
        <taxon>Bacillati</taxon>
        <taxon>Chloroflexota</taxon>
        <taxon>Ktedonobacteria</taxon>
        <taxon>Ktedonobacterales</taxon>
        <taxon>Ktedonosporobacteraceae</taxon>
        <taxon>Ktedonosporobacter</taxon>
    </lineage>
</organism>
<dbReference type="EMBL" id="CP035758">
    <property type="protein sequence ID" value="QBD78006.1"/>
    <property type="molecule type" value="Genomic_DNA"/>
</dbReference>
<dbReference type="InterPro" id="IPR055592">
    <property type="entry name" value="DUF7168"/>
</dbReference>
<evidence type="ECO:0000259" key="1">
    <source>
        <dbReference type="Pfam" id="PF10979"/>
    </source>
</evidence>
<sequence>MNDQQALSPILEKIRKLLALSTSSNPHEAALAASKAQALLAEYNLELSQVQTSEPDARYEQAHLSTGSRVWRRQLLYVLAKYNFCQTVYDPNYKHVILIGERHNSEVVQYLYSSLVEQLEHMAVTAYRQSESEFPLATWKNSFFAGALRSIDQRLDEQQKQFVAISGQCRSLVIVKNDELQKAVNKLFPHLRAGRSRRIVRCDGYYDGIRAGRTVALNKALH</sequence>
<dbReference type="OrthoDB" id="5394583at2"/>
<feature type="domain" description="DUF2786" evidence="1">
    <location>
        <begin position="10"/>
        <end position="46"/>
    </location>
</feature>
<dbReference type="RefSeq" id="WP_129889059.1">
    <property type="nucleotide sequence ID" value="NZ_CP035758.1"/>
</dbReference>
<proteinExistence type="predicted"/>
<dbReference type="Pfam" id="PF10979">
    <property type="entry name" value="DUF2786"/>
    <property type="match status" value="1"/>
</dbReference>
<name>A0A4P6JSZ9_KTERU</name>
<dbReference type="Pfam" id="PF23771">
    <property type="entry name" value="DUF7168"/>
    <property type="match status" value="1"/>
</dbReference>
<dbReference type="InterPro" id="IPR024498">
    <property type="entry name" value="DUF2786"/>
</dbReference>
<evidence type="ECO:0000259" key="2">
    <source>
        <dbReference type="Pfam" id="PF23771"/>
    </source>
</evidence>